<organism evidence="2 3">
    <name type="scientific">Massarina eburnea CBS 473.64</name>
    <dbReference type="NCBI Taxonomy" id="1395130"/>
    <lineage>
        <taxon>Eukaryota</taxon>
        <taxon>Fungi</taxon>
        <taxon>Dikarya</taxon>
        <taxon>Ascomycota</taxon>
        <taxon>Pezizomycotina</taxon>
        <taxon>Dothideomycetes</taxon>
        <taxon>Pleosporomycetidae</taxon>
        <taxon>Pleosporales</taxon>
        <taxon>Massarineae</taxon>
        <taxon>Massarinaceae</taxon>
        <taxon>Massarina</taxon>
    </lineage>
</organism>
<dbReference type="Proteomes" id="UP000799753">
    <property type="component" value="Unassembled WGS sequence"/>
</dbReference>
<accession>A0A6A6RWW9</accession>
<name>A0A6A6RWW9_9PLEO</name>
<sequence length="163" mass="17172">MMHLATLLGTSLALSVITLAAPVSDTQMGSKHTVYLSTCTRRATVPDCPIVILCNQPAAPAQTYTAAAYFVNSRPQANLPTEVAVVSTSLEPWEGTQRVAKFRTATFSSVIDAGAKGLSKSDVAGSARLGNEDFACFKDGETVFAADGLTSCRADYWCASLDV</sequence>
<evidence type="ECO:0000313" key="2">
    <source>
        <dbReference type="EMBL" id="KAF2639840.1"/>
    </source>
</evidence>
<reference evidence="2" key="1">
    <citation type="journal article" date="2020" name="Stud. Mycol.">
        <title>101 Dothideomycetes genomes: a test case for predicting lifestyles and emergence of pathogens.</title>
        <authorList>
            <person name="Haridas S."/>
            <person name="Albert R."/>
            <person name="Binder M."/>
            <person name="Bloem J."/>
            <person name="Labutti K."/>
            <person name="Salamov A."/>
            <person name="Andreopoulos B."/>
            <person name="Baker S."/>
            <person name="Barry K."/>
            <person name="Bills G."/>
            <person name="Bluhm B."/>
            <person name="Cannon C."/>
            <person name="Castanera R."/>
            <person name="Culley D."/>
            <person name="Daum C."/>
            <person name="Ezra D."/>
            <person name="Gonzalez J."/>
            <person name="Henrissat B."/>
            <person name="Kuo A."/>
            <person name="Liang C."/>
            <person name="Lipzen A."/>
            <person name="Lutzoni F."/>
            <person name="Magnuson J."/>
            <person name="Mondo S."/>
            <person name="Nolan M."/>
            <person name="Ohm R."/>
            <person name="Pangilinan J."/>
            <person name="Park H.-J."/>
            <person name="Ramirez L."/>
            <person name="Alfaro M."/>
            <person name="Sun H."/>
            <person name="Tritt A."/>
            <person name="Yoshinaga Y."/>
            <person name="Zwiers L.-H."/>
            <person name="Turgeon B."/>
            <person name="Goodwin S."/>
            <person name="Spatafora J."/>
            <person name="Crous P."/>
            <person name="Grigoriev I."/>
        </authorList>
    </citation>
    <scope>NUCLEOTIDE SEQUENCE</scope>
    <source>
        <strain evidence="2">CBS 473.64</strain>
    </source>
</reference>
<dbReference type="OrthoDB" id="3783760at2759"/>
<protein>
    <submittedName>
        <fullName evidence="2">Uncharacterized protein</fullName>
    </submittedName>
</protein>
<keyword evidence="3" id="KW-1185">Reference proteome</keyword>
<keyword evidence="1" id="KW-0732">Signal</keyword>
<dbReference type="AlphaFoldDB" id="A0A6A6RWW9"/>
<feature type="chain" id="PRO_5025455145" evidence="1">
    <location>
        <begin position="21"/>
        <end position="163"/>
    </location>
</feature>
<feature type="signal peptide" evidence="1">
    <location>
        <begin position="1"/>
        <end position="20"/>
    </location>
</feature>
<dbReference type="EMBL" id="MU006786">
    <property type="protein sequence ID" value="KAF2639840.1"/>
    <property type="molecule type" value="Genomic_DNA"/>
</dbReference>
<gene>
    <name evidence="2" type="ORF">P280DRAFT_470449</name>
</gene>
<evidence type="ECO:0000313" key="3">
    <source>
        <dbReference type="Proteomes" id="UP000799753"/>
    </source>
</evidence>
<proteinExistence type="predicted"/>
<evidence type="ECO:0000256" key="1">
    <source>
        <dbReference type="SAM" id="SignalP"/>
    </source>
</evidence>